<dbReference type="FunFam" id="3.20.20.300:FF:000006">
    <property type="entry name" value="Beta-glucosidase H"/>
    <property type="match status" value="1"/>
</dbReference>
<dbReference type="InterPro" id="IPR036881">
    <property type="entry name" value="Glyco_hydro_3_C_sf"/>
</dbReference>
<dbReference type="InterPro" id="IPR017853">
    <property type="entry name" value="GH"/>
</dbReference>
<sequence length="857" mass="92992">MTALNAKALDANFDVEDVLSRIRLPDKIRMLTGLGWWHTEPVPDVGIPSVRMSDGPNGVRGTRFFNSVPSSCFPSSTGLASSFDDELAYQVGKALADECRAKGCHILLGPTTNTQRSPLGGRGFESFSEDPHLNGTIAAAYINGVQSQGVAATIKHFVCNDQEYERFSSDSVVSERALREIYLKPFQIAIKKADPWALMTAYNRLNGTHCSENFDLLQNILRKEWGYEGLIMSDWTGVYSTVESIKAGLDLEMPGPAYMRGKAVERALIGQKLFPSDIDDRVRKILEILKRAYASAIPFNGPEEGVDTPQLRALLRKAAADATVLLKNDNSVLPIVGSPKKIAVIGPNAKQAFTSGGGSARLLSSYTVSPLEGITAAAQEIGSTVDYAIGATSHVLLPLLDGLIQQNSGEPGALVEFWNESPSASFLSTYANLQEPLPACAWSTPTLGSWCFLADGVDDTEVNEICWIRYSTTFVPDESGDWEIGLNITGSGNLFFDGNMVIDLSTNPEQGEGFFGLGTVDVHATVKGLEAGKAYPLEIRLSNAEFIGRGAPFTCRGGIRAGAAKYVDEEEGISNAVKLAKESDVAILVIGLNHDWESEGFDRKDMKLPGLMNRLVSEVLEANPDTIVVHQSGTPTEMPWVDKAKTLLQAFYGGNELGNGLADVLFGRVNPSGKLSLTFPKRLQDSPSHPSFGQKGEGYGQVLYNEGIFVGYRSFDIKDLKPMFSFGHGLSYTTFEYSDLQVSQPTAEGSFSVSCTVKNVGKRDGAEVVQVYVSDVAFSLPRPVKELKGYAKVWLKAGEGKAVKVELDRDALSFYDNRAEGWVAEAGEFIVYAAASSDDLRLSTKVNLPETFTWRGL</sequence>
<dbReference type="InterPro" id="IPR026891">
    <property type="entry name" value="Fn3-like"/>
</dbReference>
<dbReference type="SUPFAM" id="SSF52279">
    <property type="entry name" value="Beta-D-glucan exohydrolase, C-terminal domain"/>
    <property type="match status" value="1"/>
</dbReference>
<dbReference type="UniPathway" id="UPA00696"/>
<evidence type="ECO:0000313" key="10">
    <source>
        <dbReference type="Proteomes" id="UP000305948"/>
    </source>
</evidence>
<gene>
    <name evidence="9" type="ORF">OE88DRAFT_1652017</name>
</gene>
<dbReference type="PANTHER" id="PTHR42715">
    <property type="entry name" value="BETA-GLUCOSIDASE"/>
    <property type="match status" value="1"/>
</dbReference>
<accession>A0A5C3NE25</accession>
<evidence type="ECO:0000256" key="7">
    <source>
        <dbReference type="RuleBase" id="RU361161"/>
    </source>
</evidence>
<comment type="pathway">
    <text evidence="7">Glycan metabolism; cellulose degradation.</text>
</comment>
<dbReference type="Gene3D" id="3.40.50.1700">
    <property type="entry name" value="Glycoside hydrolase family 3 C-terminal domain"/>
    <property type="match status" value="1"/>
</dbReference>
<dbReference type="Pfam" id="PF14310">
    <property type="entry name" value="Fn3-like"/>
    <property type="match status" value="1"/>
</dbReference>
<keyword evidence="5 7" id="KW-0119">Carbohydrate metabolism</keyword>
<dbReference type="PANTHER" id="PTHR42715:SF10">
    <property type="entry name" value="BETA-GLUCOSIDASE"/>
    <property type="match status" value="1"/>
</dbReference>
<dbReference type="AlphaFoldDB" id="A0A5C3NE25"/>
<organism evidence="9 10">
    <name type="scientific">Heliocybe sulcata</name>
    <dbReference type="NCBI Taxonomy" id="5364"/>
    <lineage>
        <taxon>Eukaryota</taxon>
        <taxon>Fungi</taxon>
        <taxon>Dikarya</taxon>
        <taxon>Basidiomycota</taxon>
        <taxon>Agaricomycotina</taxon>
        <taxon>Agaricomycetes</taxon>
        <taxon>Gloeophyllales</taxon>
        <taxon>Gloeophyllaceae</taxon>
        <taxon>Heliocybe</taxon>
    </lineage>
</organism>
<keyword evidence="7" id="KW-0624">Polysaccharide degradation</keyword>
<dbReference type="Pfam" id="PF01915">
    <property type="entry name" value="Glyco_hydro_3_C"/>
    <property type="match status" value="1"/>
</dbReference>
<dbReference type="SUPFAM" id="SSF51445">
    <property type="entry name" value="(Trans)glycosidases"/>
    <property type="match status" value="1"/>
</dbReference>
<dbReference type="EC" id="3.2.1.21" evidence="3 7"/>
<keyword evidence="4 7" id="KW-0378">Hydrolase</keyword>
<dbReference type="FunFam" id="2.60.40.10:FF:000495">
    <property type="entry name" value="Periplasmic beta-glucosidase"/>
    <property type="match status" value="1"/>
</dbReference>
<feature type="domain" description="PA14" evidence="8">
    <location>
        <begin position="408"/>
        <end position="577"/>
    </location>
</feature>
<evidence type="ECO:0000256" key="4">
    <source>
        <dbReference type="ARBA" id="ARBA00022801"/>
    </source>
</evidence>
<dbReference type="Pfam" id="PF00933">
    <property type="entry name" value="Glyco_hydro_3"/>
    <property type="match status" value="1"/>
</dbReference>
<dbReference type="Proteomes" id="UP000305948">
    <property type="component" value="Unassembled WGS sequence"/>
</dbReference>
<evidence type="ECO:0000256" key="2">
    <source>
        <dbReference type="ARBA" id="ARBA00005336"/>
    </source>
</evidence>
<dbReference type="InterPro" id="IPR011658">
    <property type="entry name" value="PA14_dom"/>
</dbReference>
<dbReference type="InterPro" id="IPR002772">
    <property type="entry name" value="Glyco_hydro_3_C"/>
</dbReference>
<keyword evidence="6 7" id="KW-0326">Glycosidase</keyword>
<keyword evidence="10" id="KW-1185">Reference proteome</keyword>
<dbReference type="EMBL" id="ML213504">
    <property type="protein sequence ID" value="TFK55623.1"/>
    <property type="molecule type" value="Genomic_DNA"/>
</dbReference>
<proteinExistence type="inferred from homology"/>
<dbReference type="OrthoDB" id="47059at2759"/>
<evidence type="ECO:0000313" key="9">
    <source>
        <dbReference type="EMBL" id="TFK55623.1"/>
    </source>
</evidence>
<dbReference type="GO" id="GO:0030245">
    <property type="term" value="P:cellulose catabolic process"/>
    <property type="evidence" value="ECO:0007669"/>
    <property type="project" value="UniProtKB-UniPathway"/>
</dbReference>
<dbReference type="InterPro" id="IPR037524">
    <property type="entry name" value="PA14/GLEYA"/>
</dbReference>
<dbReference type="PRINTS" id="PR00133">
    <property type="entry name" value="GLHYDRLASE3"/>
</dbReference>
<evidence type="ECO:0000259" key="8">
    <source>
        <dbReference type="PROSITE" id="PS51820"/>
    </source>
</evidence>
<dbReference type="Gene3D" id="2.60.120.260">
    <property type="entry name" value="Galactose-binding domain-like"/>
    <property type="match status" value="1"/>
</dbReference>
<comment type="similarity">
    <text evidence="2 7">Belongs to the glycosyl hydrolase 3 family.</text>
</comment>
<reference evidence="9 10" key="1">
    <citation type="journal article" date="2019" name="Nat. Ecol. Evol.">
        <title>Megaphylogeny resolves global patterns of mushroom evolution.</title>
        <authorList>
            <person name="Varga T."/>
            <person name="Krizsan K."/>
            <person name="Foldi C."/>
            <person name="Dima B."/>
            <person name="Sanchez-Garcia M."/>
            <person name="Sanchez-Ramirez S."/>
            <person name="Szollosi G.J."/>
            <person name="Szarkandi J.G."/>
            <person name="Papp V."/>
            <person name="Albert L."/>
            <person name="Andreopoulos W."/>
            <person name="Angelini C."/>
            <person name="Antonin V."/>
            <person name="Barry K.W."/>
            <person name="Bougher N.L."/>
            <person name="Buchanan P."/>
            <person name="Buyck B."/>
            <person name="Bense V."/>
            <person name="Catcheside P."/>
            <person name="Chovatia M."/>
            <person name="Cooper J."/>
            <person name="Damon W."/>
            <person name="Desjardin D."/>
            <person name="Finy P."/>
            <person name="Geml J."/>
            <person name="Haridas S."/>
            <person name="Hughes K."/>
            <person name="Justo A."/>
            <person name="Karasinski D."/>
            <person name="Kautmanova I."/>
            <person name="Kiss B."/>
            <person name="Kocsube S."/>
            <person name="Kotiranta H."/>
            <person name="LaButti K.M."/>
            <person name="Lechner B.E."/>
            <person name="Liimatainen K."/>
            <person name="Lipzen A."/>
            <person name="Lukacs Z."/>
            <person name="Mihaltcheva S."/>
            <person name="Morgado L.N."/>
            <person name="Niskanen T."/>
            <person name="Noordeloos M.E."/>
            <person name="Ohm R.A."/>
            <person name="Ortiz-Santana B."/>
            <person name="Ovrebo C."/>
            <person name="Racz N."/>
            <person name="Riley R."/>
            <person name="Savchenko A."/>
            <person name="Shiryaev A."/>
            <person name="Soop K."/>
            <person name="Spirin V."/>
            <person name="Szebenyi C."/>
            <person name="Tomsovsky M."/>
            <person name="Tulloss R.E."/>
            <person name="Uehling J."/>
            <person name="Grigoriev I.V."/>
            <person name="Vagvolgyi C."/>
            <person name="Papp T."/>
            <person name="Martin F.M."/>
            <person name="Miettinen O."/>
            <person name="Hibbett D.S."/>
            <person name="Nagy L.G."/>
        </authorList>
    </citation>
    <scope>NUCLEOTIDE SEQUENCE [LARGE SCALE GENOMIC DNA]</scope>
    <source>
        <strain evidence="9 10">OMC1185</strain>
    </source>
</reference>
<dbReference type="InterPro" id="IPR001764">
    <property type="entry name" value="Glyco_hydro_3_N"/>
</dbReference>
<dbReference type="Gene3D" id="2.60.40.10">
    <property type="entry name" value="Immunoglobulins"/>
    <property type="match status" value="1"/>
</dbReference>
<dbReference type="PROSITE" id="PS51820">
    <property type="entry name" value="PA14"/>
    <property type="match status" value="1"/>
</dbReference>
<comment type="catalytic activity">
    <reaction evidence="1 7">
        <text>Hydrolysis of terminal, non-reducing beta-D-glucosyl residues with release of beta-D-glucose.</text>
        <dbReference type="EC" id="3.2.1.21"/>
    </reaction>
</comment>
<dbReference type="SMART" id="SM01217">
    <property type="entry name" value="Fn3_like"/>
    <property type="match status" value="1"/>
</dbReference>
<dbReference type="STRING" id="5364.A0A5C3NE25"/>
<dbReference type="PROSITE" id="PS00775">
    <property type="entry name" value="GLYCOSYL_HYDROL_F3"/>
    <property type="match status" value="1"/>
</dbReference>
<evidence type="ECO:0000256" key="6">
    <source>
        <dbReference type="ARBA" id="ARBA00023295"/>
    </source>
</evidence>
<dbReference type="GO" id="GO:0008422">
    <property type="term" value="F:beta-glucosidase activity"/>
    <property type="evidence" value="ECO:0007669"/>
    <property type="project" value="UniProtKB-EC"/>
</dbReference>
<dbReference type="Gene3D" id="3.20.20.300">
    <property type="entry name" value="Glycoside hydrolase, family 3, N-terminal domain"/>
    <property type="match status" value="1"/>
</dbReference>
<evidence type="ECO:0000256" key="1">
    <source>
        <dbReference type="ARBA" id="ARBA00000448"/>
    </source>
</evidence>
<dbReference type="InterPro" id="IPR036962">
    <property type="entry name" value="Glyco_hydro_3_N_sf"/>
</dbReference>
<evidence type="ECO:0000256" key="3">
    <source>
        <dbReference type="ARBA" id="ARBA00012744"/>
    </source>
</evidence>
<name>A0A5C3NE25_9AGAM</name>
<evidence type="ECO:0000256" key="5">
    <source>
        <dbReference type="ARBA" id="ARBA00023277"/>
    </source>
</evidence>
<dbReference type="InterPro" id="IPR050288">
    <property type="entry name" value="Cellulose_deg_GH3"/>
</dbReference>
<protein>
    <recommendedName>
        <fullName evidence="3 7">beta-glucosidase</fullName>
        <ecNumber evidence="3 7">3.2.1.21</ecNumber>
    </recommendedName>
</protein>
<dbReference type="Pfam" id="PF07691">
    <property type="entry name" value="PA14"/>
    <property type="match status" value="1"/>
</dbReference>
<dbReference type="InterPro" id="IPR013783">
    <property type="entry name" value="Ig-like_fold"/>
</dbReference>
<dbReference type="InterPro" id="IPR019800">
    <property type="entry name" value="Glyco_hydro_3_AS"/>
</dbReference>